<sequence>FHCLIMEATPGPCVNLHGSSLQCASKSPVRNQCAGQEWLWRYSKLEECEVARWVHVGPRGLVARWRPEHLLLVQGFLFFFESEEPLHIVYVLSLSSIVAVTGDGKEAAHKDGGLQSLEEPCLLLQAVVGGRSEAVRLRFADVEEALRWQQRFEAAKESAKTPQPEFFVPTARLWQALEVWKREAAINSRDTISKLQQELGQWIFPAQALLFQIWLKQRLSSRLNFFLHRACCVSDRKGAGIVLASLAALHSSRAVQTLKRKRLLWAFRKLSRWRPVEGLEGLLRCCGRRYRHSTLRVLLHAWLRASSPSSPSTSVQGSSLVQDTNFLSFQVSLQAVAWEAWRRAATAASLQRHQDALDEALNTNLELVQDCQEIAVKVGLQRLVATVGRACRRRK</sequence>
<dbReference type="AlphaFoldDB" id="A0A812REL9"/>
<evidence type="ECO:0000313" key="1">
    <source>
        <dbReference type="EMBL" id="CAE7434524.1"/>
    </source>
</evidence>
<name>A0A812REL9_SYMPI</name>
<gene>
    <name evidence="1" type="ORF">SPIL2461_LOCUS10613</name>
</gene>
<evidence type="ECO:0000313" key="2">
    <source>
        <dbReference type="Proteomes" id="UP000649617"/>
    </source>
</evidence>
<dbReference type="OrthoDB" id="10264538at2759"/>
<dbReference type="Proteomes" id="UP000649617">
    <property type="component" value="Unassembled WGS sequence"/>
</dbReference>
<feature type="non-terminal residue" evidence="1">
    <location>
        <position position="1"/>
    </location>
</feature>
<keyword evidence="2" id="KW-1185">Reference proteome</keyword>
<comment type="caution">
    <text evidence="1">The sequence shown here is derived from an EMBL/GenBank/DDBJ whole genome shotgun (WGS) entry which is preliminary data.</text>
</comment>
<proteinExistence type="predicted"/>
<evidence type="ECO:0008006" key="3">
    <source>
        <dbReference type="Google" id="ProtNLM"/>
    </source>
</evidence>
<organism evidence="1 2">
    <name type="scientific">Symbiodinium pilosum</name>
    <name type="common">Dinoflagellate</name>
    <dbReference type="NCBI Taxonomy" id="2952"/>
    <lineage>
        <taxon>Eukaryota</taxon>
        <taxon>Sar</taxon>
        <taxon>Alveolata</taxon>
        <taxon>Dinophyceae</taxon>
        <taxon>Suessiales</taxon>
        <taxon>Symbiodiniaceae</taxon>
        <taxon>Symbiodinium</taxon>
    </lineage>
</organism>
<dbReference type="EMBL" id="CAJNIZ010019992">
    <property type="protein sequence ID" value="CAE7434524.1"/>
    <property type="molecule type" value="Genomic_DNA"/>
</dbReference>
<protein>
    <recommendedName>
        <fullName evidence="3">PH domain-containing protein</fullName>
    </recommendedName>
</protein>
<accession>A0A812REL9</accession>
<reference evidence="1" key="1">
    <citation type="submission" date="2021-02" db="EMBL/GenBank/DDBJ databases">
        <authorList>
            <person name="Dougan E. K."/>
            <person name="Rhodes N."/>
            <person name="Thang M."/>
            <person name="Chan C."/>
        </authorList>
    </citation>
    <scope>NUCLEOTIDE SEQUENCE</scope>
</reference>
<feature type="non-terminal residue" evidence="1">
    <location>
        <position position="395"/>
    </location>
</feature>